<evidence type="ECO:0000313" key="2">
    <source>
        <dbReference type="Proteomes" id="UP000054107"/>
    </source>
</evidence>
<gene>
    <name evidence="1" type="primary">PARPA_03671.1 scaffold 9273</name>
</gene>
<sequence length="87" mass="9750">MSNSGPSNLVEKLKQIAEKRNNLQADIELRYLEEATSIATDTRSAKRQKTTAKDAVKIPGLNKTLGESLLDLIPSKEKQSKKDKYFD</sequence>
<evidence type="ECO:0000313" key="1">
    <source>
        <dbReference type="EMBL" id="CEP10052.1"/>
    </source>
</evidence>
<dbReference type="EMBL" id="LN723094">
    <property type="protein sequence ID" value="CEP10052.1"/>
    <property type="molecule type" value="Genomic_DNA"/>
</dbReference>
<dbReference type="OrthoDB" id="2283195at2759"/>
<protein>
    <submittedName>
        <fullName evidence="1">Uncharacterized protein</fullName>
    </submittedName>
</protein>
<dbReference type="Proteomes" id="UP000054107">
    <property type="component" value="Unassembled WGS sequence"/>
</dbReference>
<dbReference type="AlphaFoldDB" id="A0A0B7MY52"/>
<name>A0A0B7MY52_9FUNG</name>
<accession>A0A0B7MY52</accession>
<keyword evidence="2" id="KW-1185">Reference proteome</keyword>
<organism evidence="1 2">
    <name type="scientific">Parasitella parasitica</name>
    <dbReference type="NCBI Taxonomy" id="35722"/>
    <lineage>
        <taxon>Eukaryota</taxon>
        <taxon>Fungi</taxon>
        <taxon>Fungi incertae sedis</taxon>
        <taxon>Mucoromycota</taxon>
        <taxon>Mucoromycotina</taxon>
        <taxon>Mucoromycetes</taxon>
        <taxon>Mucorales</taxon>
        <taxon>Mucorineae</taxon>
        <taxon>Mucoraceae</taxon>
        <taxon>Parasitella</taxon>
    </lineage>
</organism>
<proteinExistence type="predicted"/>
<reference evidence="1 2" key="1">
    <citation type="submission" date="2014-09" db="EMBL/GenBank/DDBJ databases">
        <authorList>
            <person name="Ellenberger Sabrina"/>
        </authorList>
    </citation>
    <scope>NUCLEOTIDE SEQUENCE [LARGE SCALE GENOMIC DNA]</scope>
    <source>
        <strain evidence="1 2">CBS 412.66</strain>
    </source>
</reference>